<dbReference type="RefSeq" id="WP_245992094.1">
    <property type="nucleotide sequence ID" value="NZ_CP033896.1"/>
</dbReference>
<evidence type="ECO:0000313" key="2">
    <source>
        <dbReference type="Proteomes" id="UP000269019"/>
    </source>
</evidence>
<dbReference type="NCBIfam" id="TIGR03085">
    <property type="entry name" value="TIGR03085 family metal-binding protein"/>
    <property type="match status" value="1"/>
</dbReference>
<reference evidence="1 2" key="1">
    <citation type="submission" date="2018-11" db="EMBL/GenBank/DDBJ databases">
        <authorList>
            <person name="Kleinhagauer T."/>
            <person name="Glaeser S.P."/>
            <person name="Spergser J."/>
            <person name="Ruckert C."/>
            <person name="Kaempfer P."/>
            <person name="Busse H.-J."/>
        </authorList>
    </citation>
    <scope>NUCLEOTIDE SEQUENCE [LARGE SCALE GENOMIC DNA]</scope>
    <source>
        <strain evidence="1 2">200CH</strain>
    </source>
</reference>
<protein>
    <recommendedName>
        <fullName evidence="3">TIGR03085 family protein</fullName>
    </recommendedName>
</protein>
<dbReference type="AlphaFoldDB" id="A0A3G6J6V0"/>
<evidence type="ECO:0000313" key="1">
    <source>
        <dbReference type="EMBL" id="AZA13797.1"/>
    </source>
</evidence>
<accession>A0A3G6J6V0</accession>
<dbReference type="EMBL" id="CP033896">
    <property type="protein sequence ID" value="AZA13797.1"/>
    <property type="molecule type" value="Genomic_DNA"/>
</dbReference>
<dbReference type="InterPro" id="IPR034660">
    <property type="entry name" value="DinB/YfiT-like"/>
</dbReference>
<gene>
    <name evidence="1" type="ORF">CCHOA_07025</name>
</gene>
<dbReference type="NCBIfam" id="TIGR03083">
    <property type="entry name" value="maleylpyruvate isomerase family mycothiol-dependent enzyme"/>
    <property type="match status" value="1"/>
</dbReference>
<evidence type="ECO:0008006" key="3">
    <source>
        <dbReference type="Google" id="ProtNLM"/>
    </source>
</evidence>
<proteinExistence type="predicted"/>
<dbReference type="Proteomes" id="UP000269019">
    <property type="component" value="Chromosome"/>
</dbReference>
<organism evidence="1 2">
    <name type="scientific">Corynebacterium choanae</name>
    <dbReference type="NCBI Taxonomy" id="1862358"/>
    <lineage>
        <taxon>Bacteria</taxon>
        <taxon>Bacillati</taxon>
        <taxon>Actinomycetota</taxon>
        <taxon>Actinomycetes</taxon>
        <taxon>Mycobacteriales</taxon>
        <taxon>Corynebacteriaceae</taxon>
        <taxon>Corynebacterium</taxon>
    </lineage>
</organism>
<dbReference type="InterPro" id="IPR017517">
    <property type="entry name" value="Maleyloyr_isom"/>
</dbReference>
<name>A0A3G6J6V0_9CORY</name>
<dbReference type="KEGG" id="ccho:CCHOA_07025"/>
<dbReference type="InterPro" id="IPR017519">
    <property type="entry name" value="CHP03085"/>
</dbReference>
<sequence length="221" mass="25033" precursor="true">MKRFSRRRLSLAVMDLAQHERHALAALLRDVGPDAPTCCEGWNTRDLLIHLLVRERHPLAAAGMFFTPAQGLLEARSREYEREPFATLVDSWAARESQWLPMRLADRMVNAAEHFVHHEDVRRAMPQWEPRQYSAEMEDSLAVIAERMLPLLLRKSTRPVVVVPDGRKRILCADRRGVTKRGSDVVHVFGAVGELLLLGFDRPVVGVTFDGDKSHIVASTV</sequence>
<dbReference type="SUPFAM" id="SSF109854">
    <property type="entry name" value="DinB/YfiT-like putative metalloenzymes"/>
    <property type="match status" value="1"/>
</dbReference>
<keyword evidence="2" id="KW-1185">Reference proteome</keyword>